<evidence type="ECO:0000313" key="3">
    <source>
        <dbReference type="Proteomes" id="UP000299102"/>
    </source>
</evidence>
<protein>
    <submittedName>
        <fullName evidence="2">Uncharacterized protein</fullName>
    </submittedName>
</protein>
<proteinExistence type="predicted"/>
<evidence type="ECO:0000256" key="1">
    <source>
        <dbReference type="SAM" id="MobiDB-lite"/>
    </source>
</evidence>
<sequence length="134" mass="13919">MSRSGSPSPIVISGKGSASARFSDTSTNQSDGTVRGSDSEEDDRFTTVVNKKRARRLRQRCSADNNSSSTDIDIQPAALTTFTNSPASPDSPVTPVARGLVTTAKQAISGTEPAKISGAKPTALPKAKSPPPNF</sequence>
<comment type="caution">
    <text evidence="2">The sequence shown here is derived from an EMBL/GenBank/DDBJ whole genome shotgun (WGS) entry which is preliminary data.</text>
</comment>
<feature type="compositionally biased region" description="Polar residues" evidence="1">
    <location>
        <begin position="20"/>
        <end position="32"/>
    </location>
</feature>
<feature type="region of interest" description="Disordered" evidence="1">
    <location>
        <begin position="107"/>
        <end position="134"/>
    </location>
</feature>
<feature type="compositionally biased region" description="Basic residues" evidence="1">
    <location>
        <begin position="50"/>
        <end position="59"/>
    </location>
</feature>
<evidence type="ECO:0000313" key="2">
    <source>
        <dbReference type="EMBL" id="GBP84654.1"/>
    </source>
</evidence>
<feature type="compositionally biased region" description="Polar residues" evidence="1">
    <location>
        <begin position="62"/>
        <end position="88"/>
    </location>
</feature>
<dbReference type="AlphaFoldDB" id="A0A4C1ZC09"/>
<gene>
    <name evidence="2" type="ORF">EVAR_58877_1</name>
</gene>
<dbReference type="EMBL" id="BGZK01001692">
    <property type="protein sequence ID" value="GBP84654.1"/>
    <property type="molecule type" value="Genomic_DNA"/>
</dbReference>
<reference evidence="2 3" key="1">
    <citation type="journal article" date="2019" name="Commun. Biol.">
        <title>The bagworm genome reveals a unique fibroin gene that provides high tensile strength.</title>
        <authorList>
            <person name="Kono N."/>
            <person name="Nakamura H."/>
            <person name="Ohtoshi R."/>
            <person name="Tomita M."/>
            <person name="Numata K."/>
            <person name="Arakawa K."/>
        </authorList>
    </citation>
    <scope>NUCLEOTIDE SEQUENCE [LARGE SCALE GENOMIC DNA]</scope>
</reference>
<feature type="region of interest" description="Disordered" evidence="1">
    <location>
        <begin position="1"/>
        <end position="95"/>
    </location>
</feature>
<accession>A0A4C1ZC09</accession>
<dbReference type="Proteomes" id="UP000299102">
    <property type="component" value="Unassembled WGS sequence"/>
</dbReference>
<keyword evidence="3" id="KW-1185">Reference proteome</keyword>
<name>A0A4C1ZC09_EUMVA</name>
<organism evidence="2 3">
    <name type="scientific">Eumeta variegata</name>
    <name type="common">Bagworm moth</name>
    <name type="synonym">Eumeta japonica</name>
    <dbReference type="NCBI Taxonomy" id="151549"/>
    <lineage>
        <taxon>Eukaryota</taxon>
        <taxon>Metazoa</taxon>
        <taxon>Ecdysozoa</taxon>
        <taxon>Arthropoda</taxon>
        <taxon>Hexapoda</taxon>
        <taxon>Insecta</taxon>
        <taxon>Pterygota</taxon>
        <taxon>Neoptera</taxon>
        <taxon>Endopterygota</taxon>
        <taxon>Lepidoptera</taxon>
        <taxon>Glossata</taxon>
        <taxon>Ditrysia</taxon>
        <taxon>Tineoidea</taxon>
        <taxon>Psychidae</taxon>
        <taxon>Oiketicinae</taxon>
        <taxon>Eumeta</taxon>
    </lineage>
</organism>